<keyword evidence="11" id="KW-1185">Reference proteome</keyword>
<comment type="subcellular location">
    <subcellularLocation>
        <location evidence="1">Cell inner membrane</location>
        <topology evidence="1">Multi-pass membrane protein</topology>
    </subcellularLocation>
    <subcellularLocation>
        <location evidence="8">Cell membrane</location>
        <topology evidence="8">Multi-pass membrane protein</topology>
    </subcellularLocation>
</comment>
<dbReference type="Gene3D" id="1.10.3720.10">
    <property type="entry name" value="MetI-like"/>
    <property type="match status" value="2"/>
</dbReference>
<proteinExistence type="inferred from homology"/>
<keyword evidence="2 8" id="KW-0813">Transport</keyword>
<evidence type="ECO:0000256" key="5">
    <source>
        <dbReference type="ARBA" id="ARBA00022692"/>
    </source>
</evidence>
<feature type="domain" description="ABC transmembrane type-1" evidence="9">
    <location>
        <begin position="338"/>
        <end position="528"/>
    </location>
</feature>
<comment type="caution">
    <text evidence="10">The sequence shown here is derived from an EMBL/GenBank/DDBJ whole genome shotgun (WGS) entry which is preliminary data.</text>
</comment>
<evidence type="ECO:0000256" key="7">
    <source>
        <dbReference type="ARBA" id="ARBA00023136"/>
    </source>
</evidence>
<dbReference type="AlphaFoldDB" id="A0A8H2PZM5"/>
<feature type="transmembrane region" description="Helical" evidence="8">
    <location>
        <begin position="341"/>
        <end position="364"/>
    </location>
</feature>
<evidence type="ECO:0000259" key="9">
    <source>
        <dbReference type="PROSITE" id="PS50928"/>
    </source>
</evidence>
<keyword evidence="6 8" id="KW-1133">Transmembrane helix</keyword>
<dbReference type="Proteomes" id="UP000316560">
    <property type="component" value="Unassembled WGS sequence"/>
</dbReference>
<feature type="transmembrane region" description="Helical" evidence="8">
    <location>
        <begin position="38"/>
        <end position="59"/>
    </location>
</feature>
<feature type="domain" description="ABC transmembrane type-1" evidence="9">
    <location>
        <begin position="82"/>
        <end position="267"/>
    </location>
</feature>
<dbReference type="PROSITE" id="PS50928">
    <property type="entry name" value="ABC_TM1"/>
    <property type="match status" value="2"/>
</dbReference>
<feature type="transmembrane region" description="Helical" evidence="8">
    <location>
        <begin position="79"/>
        <end position="108"/>
    </location>
</feature>
<evidence type="ECO:0000256" key="8">
    <source>
        <dbReference type="RuleBase" id="RU363032"/>
    </source>
</evidence>
<keyword evidence="3" id="KW-1003">Cell membrane</keyword>
<dbReference type="CDD" id="cd06261">
    <property type="entry name" value="TM_PBP2"/>
    <property type="match status" value="2"/>
</dbReference>
<dbReference type="GO" id="GO:0005886">
    <property type="term" value="C:plasma membrane"/>
    <property type="evidence" value="ECO:0007669"/>
    <property type="project" value="UniProtKB-SubCell"/>
</dbReference>
<evidence type="ECO:0000256" key="3">
    <source>
        <dbReference type="ARBA" id="ARBA00022475"/>
    </source>
</evidence>
<feature type="transmembrane region" description="Helical" evidence="8">
    <location>
        <begin position="203"/>
        <end position="225"/>
    </location>
</feature>
<evidence type="ECO:0000256" key="4">
    <source>
        <dbReference type="ARBA" id="ARBA00022519"/>
    </source>
</evidence>
<protein>
    <submittedName>
        <fullName evidence="10">Iron(III) transport system permease protein</fullName>
    </submittedName>
</protein>
<feature type="transmembrane region" description="Helical" evidence="8">
    <location>
        <begin position="245"/>
        <end position="264"/>
    </location>
</feature>
<feature type="transmembrane region" description="Helical" evidence="8">
    <location>
        <begin position="299"/>
        <end position="321"/>
    </location>
</feature>
<keyword evidence="4" id="KW-0997">Cell inner membrane</keyword>
<dbReference type="EMBL" id="VFRA01000001">
    <property type="protein sequence ID" value="TQO20843.1"/>
    <property type="molecule type" value="Genomic_DNA"/>
</dbReference>
<evidence type="ECO:0000256" key="1">
    <source>
        <dbReference type="ARBA" id="ARBA00004429"/>
    </source>
</evidence>
<evidence type="ECO:0000313" key="11">
    <source>
        <dbReference type="Proteomes" id="UP000316560"/>
    </source>
</evidence>
<reference evidence="10 11" key="1">
    <citation type="submission" date="2019-06" db="EMBL/GenBank/DDBJ databases">
        <title>Sequencing the genomes of 1000 actinobacteria strains.</title>
        <authorList>
            <person name="Klenk H.-P."/>
        </authorList>
    </citation>
    <scope>NUCLEOTIDE SEQUENCE [LARGE SCALE GENOMIC DNA]</scope>
    <source>
        <strain evidence="10 11">DSM 21947</strain>
    </source>
</reference>
<gene>
    <name evidence="10" type="ORF">FB472_2498</name>
</gene>
<dbReference type="RefSeq" id="WP_215730444.1">
    <property type="nucleotide sequence ID" value="NZ_VFRA01000001.1"/>
</dbReference>
<feature type="transmembrane region" description="Helical" evidence="8">
    <location>
        <begin position="465"/>
        <end position="486"/>
    </location>
</feature>
<evidence type="ECO:0000256" key="2">
    <source>
        <dbReference type="ARBA" id="ARBA00022448"/>
    </source>
</evidence>
<feature type="transmembrane region" description="Helical" evidence="8">
    <location>
        <begin position="120"/>
        <end position="140"/>
    </location>
</feature>
<evidence type="ECO:0000256" key="6">
    <source>
        <dbReference type="ARBA" id="ARBA00022989"/>
    </source>
</evidence>
<name>A0A8H2PZM5_9MICO</name>
<comment type="similarity">
    <text evidence="8">Belongs to the binding-protein-dependent transport system permease family.</text>
</comment>
<dbReference type="SUPFAM" id="SSF161098">
    <property type="entry name" value="MetI-like"/>
    <property type="match status" value="2"/>
</dbReference>
<organism evidence="10 11">
    <name type="scientific">Rhodoglobus vestalii</name>
    <dbReference type="NCBI Taxonomy" id="193384"/>
    <lineage>
        <taxon>Bacteria</taxon>
        <taxon>Bacillati</taxon>
        <taxon>Actinomycetota</taxon>
        <taxon>Actinomycetes</taxon>
        <taxon>Micrococcales</taxon>
        <taxon>Microbacteriaceae</taxon>
        <taxon>Rhodoglobus</taxon>
    </lineage>
</organism>
<sequence>MPQRVDERVADLGVEPIGVEPIPAEPIREPVGRRPPRMLLLLGLVACAIASIPLVYLLVRVGSSGLEDAVTVLGRPRVPLLLFNTVSLAAAVTSTCVLVGVPTAFLLARTRLRLRGMWTVLAALPLAVPSYLAAYGWLAAVPGMQGFWASWLVLTLVSTPYVTLPVMAALRAGTTGLDDVARTLGRRPWHAFWLGTWPQIRPATLAGALLVCLYVLSEFGAVALFRFPVLTTAIQQAYGASFNRNYAAILATVLVLLAMVIVIAEQTARGRARRRFGAVTGVARHRVVNLGYWTAPSMALLSVVPTLAVGLPVAVLFARLFEAETLRALDPVELGQAIFNTLALSIGGAVIAVLLALPIGALAARYRGRLVRVIESLGYLALGLPGIVVGLSLVFFSLSVLPTLYQTGFVLAFAYGVLFMPKAIGAIRSATAQVPTSLEDVSRTLGYGQLQTWWFVTARLARPGIFAGALLVAVTAMKELPATLLLRPTGTDTLAIELWSRTDVSAYGAAAPYAAALILVAAVPAFLLSGAGRGRVDGTAS</sequence>
<keyword evidence="7 8" id="KW-0472">Membrane</keyword>
<feature type="transmembrane region" description="Helical" evidence="8">
    <location>
        <begin position="404"/>
        <end position="421"/>
    </location>
</feature>
<dbReference type="GO" id="GO:0055085">
    <property type="term" value="P:transmembrane transport"/>
    <property type="evidence" value="ECO:0007669"/>
    <property type="project" value="InterPro"/>
</dbReference>
<evidence type="ECO:0000313" key="10">
    <source>
        <dbReference type="EMBL" id="TQO20843.1"/>
    </source>
</evidence>
<dbReference type="PANTHER" id="PTHR43357">
    <property type="entry name" value="INNER MEMBRANE ABC TRANSPORTER PERMEASE PROTEIN YDCV"/>
    <property type="match status" value="1"/>
</dbReference>
<dbReference type="PANTHER" id="PTHR43357:SF3">
    <property type="entry name" value="FE(3+)-TRANSPORT SYSTEM PERMEASE PROTEIN FBPB 2"/>
    <property type="match status" value="1"/>
</dbReference>
<dbReference type="InterPro" id="IPR000515">
    <property type="entry name" value="MetI-like"/>
</dbReference>
<feature type="transmembrane region" description="Helical" evidence="8">
    <location>
        <begin position="376"/>
        <end position="398"/>
    </location>
</feature>
<keyword evidence="5 8" id="KW-0812">Transmembrane</keyword>
<dbReference type="Pfam" id="PF00528">
    <property type="entry name" value="BPD_transp_1"/>
    <property type="match status" value="2"/>
</dbReference>
<dbReference type="InterPro" id="IPR035906">
    <property type="entry name" value="MetI-like_sf"/>
</dbReference>
<feature type="transmembrane region" description="Helical" evidence="8">
    <location>
        <begin position="506"/>
        <end position="528"/>
    </location>
</feature>
<feature type="transmembrane region" description="Helical" evidence="8">
    <location>
        <begin position="146"/>
        <end position="164"/>
    </location>
</feature>
<accession>A0A8H2PZM5</accession>